<dbReference type="OMA" id="CKFDQPL"/>
<accession>A0A0M4EEM9</accession>
<dbReference type="Proteomes" id="UP000494163">
    <property type="component" value="Chromosome 3R"/>
</dbReference>
<evidence type="ECO:0000256" key="9">
    <source>
        <dbReference type="ARBA" id="ARBA00023157"/>
    </source>
</evidence>
<dbReference type="PROSITE" id="PS50240">
    <property type="entry name" value="TRYPSIN_DOM"/>
    <property type="match status" value="1"/>
</dbReference>
<keyword evidence="9" id="KW-1015">Disulfide bond</keyword>
<dbReference type="GO" id="GO:0005576">
    <property type="term" value="C:extracellular region"/>
    <property type="evidence" value="ECO:0007669"/>
    <property type="project" value="UniProtKB-SubCell"/>
</dbReference>
<evidence type="ECO:0000256" key="10">
    <source>
        <dbReference type="SAM" id="SignalP"/>
    </source>
</evidence>
<evidence type="ECO:0000313" key="12">
    <source>
        <dbReference type="EMBL" id="ALC46478.1"/>
    </source>
</evidence>
<dbReference type="PANTHER" id="PTHR24276:SF96">
    <property type="entry name" value="PEPTIDASE S1 DOMAIN-CONTAINING PROTEIN"/>
    <property type="match status" value="1"/>
</dbReference>
<dbReference type="PROSITE" id="PS51257">
    <property type="entry name" value="PROKAR_LIPOPROTEIN"/>
    <property type="match status" value="1"/>
</dbReference>
<dbReference type="InterPro" id="IPR001254">
    <property type="entry name" value="Trypsin_dom"/>
</dbReference>
<evidence type="ECO:0000256" key="1">
    <source>
        <dbReference type="ARBA" id="ARBA00004613"/>
    </source>
</evidence>
<dbReference type="Gene3D" id="2.40.10.10">
    <property type="entry name" value="Trypsin-like serine proteases"/>
    <property type="match status" value="2"/>
</dbReference>
<proteinExistence type="inferred from homology"/>
<keyword evidence="7" id="KW-0720">Serine protease</keyword>
<evidence type="ECO:0000256" key="6">
    <source>
        <dbReference type="ARBA" id="ARBA00022801"/>
    </source>
</evidence>
<name>A0A0M4EEM9_DROBS</name>
<dbReference type="SMR" id="A0A0M4EEM9"/>
<feature type="chain" id="PRO_5005793269" evidence="10">
    <location>
        <begin position="22"/>
        <end position="270"/>
    </location>
</feature>
<keyword evidence="5 10" id="KW-0732">Signal</keyword>
<dbReference type="Pfam" id="PF00089">
    <property type="entry name" value="Trypsin"/>
    <property type="match status" value="1"/>
</dbReference>
<dbReference type="OrthoDB" id="8440449at2759"/>
<dbReference type="CDD" id="cd00190">
    <property type="entry name" value="Tryp_SPc"/>
    <property type="match status" value="1"/>
</dbReference>
<evidence type="ECO:0000256" key="8">
    <source>
        <dbReference type="ARBA" id="ARBA00023145"/>
    </source>
</evidence>
<keyword evidence="6" id="KW-0378">Hydrolase</keyword>
<gene>
    <name evidence="12" type="ORF">Dbus_chr3Rg1228</name>
</gene>
<protein>
    <submittedName>
        <fullName evidence="12">CG31267</fullName>
    </submittedName>
</protein>
<dbReference type="InterPro" id="IPR009003">
    <property type="entry name" value="Peptidase_S1_PA"/>
</dbReference>
<dbReference type="EMBL" id="CP012526">
    <property type="protein sequence ID" value="ALC46478.1"/>
    <property type="molecule type" value="Genomic_DNA"/>
</dbReference>
<dbReference type="SMART" id="SM00020">
    <property type="entry name" value="Tryp_SPc"/>
    <property type="match status" value="1"/>
</dbReference>
<evidence type="ECO:0000256" key="3">
    <source>
        <dbReference type="ARBA" id="ARBA00022525"/>
    </source>
</evidence>
<keyword evidence="8" id="KW-0865">Zymogen</keyword>
<dbReference type="STRING" id="30019.A0A0M4EEM9"/>
<dbReference type="InterPro" id="IPR043504">
    <property type="entry name" value="Peptidase_S1_PA_chymotrypsin"/>
</dbReference>
<dbReference type="PANTHER" id="PTHR24276">
    <property type="entry name" value="POLYSERASE-RELATED"/>
    <property type="match status" value="1"/>
</dbReference>
<dbReference type="InterPro" id="IPR001314">
    <property type="entry name" value="Peptidase_S1A"/>
</dbReference>
<evidence type="ECO:0000256" key="4">
    <source>
        <dbReference type="ARBA" id="ARBA00022670"/>
    </source>
</evidence>
<sequence>MSQRLGVLLCLLLALLSCAQAQEQRRFDPLPAAKFKASSRIIGGNEIPVGKAPYMVSIQNYFGNHICGGAIIHDQYILTAASCMGGLRKRDMKVVMSTNDWAGPAWQYKVEEIIMHCKFDQPLYHNDIALLKLETLVAYDDVTQNITLAALNTLKEGEKLTLTGWGIEEDDGDYVYNLKQLQLAYVNNAHCNATYQGTESLDVGHLCAVGKQGTGACMGDQGGPLINEAGELVGIVNFGVPCARGFPDVFARVSFYYDWILATINGCAIE</sequence>
<dbReference type="GO" id="GO:0016485">
    <property type="term" value="P:protein processing"/>
    <property type="evidence" value="ECO:0007669"/>
    <property type="project" value="UniProtKB-ARBA"/>
</dbReference>
<keyword evidence="4" id="KW-0645">Protease</keyword>
<evidence type="ECO:0000256" key="2">
    <source>
        <dbReference type="ARBA" id="ARBA00007664"/>
    </source>
</evidence>
<feature type="signal peptide" evidence="10">
    <location>
        <begin position="1"/>
        <end position="21"/>
    </location>
</feature>
<organism evidence="12 13">
    <name type="scientific">Drosophila busckii</name>
    <name type="common">Fruit fly</name>
    <dbReference type="NCBI Taxonomy" id="30019"/>
    <lineage>
        <taxon>Eukaryota</taxon>
        <taxon>Metazoa</taxon>
        <taxon>Ecdysozoa</taxon>
        <taxon>Arthropoda</taxon>
        <taxon>Hexapoda</taxon>
        <taxon>Insecta</taxon>
        <taxon>Pterygota</taxon>
        <taxon>Neoptera</taxon>
        <taxon>Endopterygota</taxon>
        <taxon>Diptera</taxon>
        <taxon>Brachycera</taxon>
        <taxon>Muscomorpha</taxon>
        <taxon>Ephydroidea</taxon>
        <taxon>Drosophilidae</taxon>
        <taxon>Drosophila</taxon>
    </lineage>
</organism>
<dbReference type="InterPro" id="IPR050430">
    <property type="entry name" value="Peptidase_S1"/>
</dbReference>
<dbReference type="AlphaFoldDB" id="A0A0M4EEM9"/>
<evidence type="ECO:0000259" key="11">
    <source>
        <dbReference type="PROSITE" id="PS50240"/>
    </source>
</evidence>
<evidence type="ECO:0000313" key="13">
    <source>
        <dbReference type="Proteomes" id="UP000494163"/>
    </source>
</evidence>
<comment type="subcellular location">
    <subcellularLocation>
        <location evidence="1">Secreted</location>
    </subcellularLocation>
</comment>
<reference evidence="12 13" key="1">
    <citation type="submission" date="2015-08" db="EMBL/GenBank/DDBJ databases">
        <title>Ancestral chromatin configuration constrains chromatin evolution on differentiating sex chromosomes in Drosophila.</title>
        <authorList>
            <person name="Zhou Q."/>
            <person name="Bachtrog D."/>
        </authorList>
    </citation>
    <scope>NUCLEOTIDE SEQUENCE [LARGE SCALE GENOMIC DNA]</scope>
    <source>
        <tissue evidence="12">Whole larvae</tissue>
    </source>
</reference>
<evidence type="ECO:0000256" key="7">
    <source>
        <dbReference type="ARBA" id="ARBA00022825"/>
    </source>
</evidence>
<dbReference type="GO" id="GO:0004252">
    <property type="term" value="F:serine-type endopeptidase activity"/>
    <property type="evidence" value="ECO:0007669"/>
    <property type="project" value="InterPro"/>
</dbReference>
<dbReference type="SUPFAM" id="SSF50494">
    <property type="entry name" value="Trypsin-like serine proteases"/>
    <property type="match status" value="1"/>
</dbReference>
<dbReference type="PRINTS" id="PR00722">
    <property type="entry name" value="CHYMOTRYPSIN"/>
</dbReference>
<keyword evidence="13" id="KW-1185">Reference proteome</keyword>
<feature type="domain" description="Peptidase S1" evidence="11">
    <location>
        <begin position="41"/>
        <end position="265"/>
    </location>
</feature>
<dbReference type="FunFam" id="2.40.10.10:FF:000047">
    <property type="entry name" value="Trypsin eta"/>
    <property type="match status" value="1"/>
</dbReference>
<evidence type="ECO:0000256" key="5">
    <source>
        <dbReference type="ARBA" id="ARBA00022729"/>
    </source>
</evidence>
<keyword evidence="3" id="KW-0964">Secreted</keyword>
<comment type="similarity">
    <text evidence="2">Belongs to the peptidase S1 family.</text>
</comment>